<dbReference type="EMBL" id="JAGKQM010000011">
    <property type="protein sequence ID" value="KAH0904139.1"/>
    <property type="molecule type" value="Genomic_DNA"/>
</dbReference>
<organism evidence="12 13">
    <name type="scientific">Brassica napus</name>
    <name type="common">Rape</name>
    <dbReference type="NCBI Taxonomy" id="3708"/>
    <lineage>
        <taxon>Eukaryota</taxon>
        <taxon>Viridiplantae</taxon>
        <taxon>Streptophyta</taxon>
        <taxon>Embryophyta</taxon>
        <taxon>Tracheophyta</taxon>
        <taxon>Spermatophyta</taxon>
        <taxon>Magnoliopsida</taxon>
        <taxon>eudicotyledons</taxon>
        <taxon>Gunneridae</taxon>
        <taxon>Pentapetalae</taxon>
        <taxon>rosids</taxon>
        <taxon>malvids</taxon>
        <taxon>Brassicales</taxon>
        <taxon>Brassicaceae</taxon>
        <taxon>Brassiceae</taxon>
        <taxon>Brassica</taxon>
    </lineage>
</organism>
<evidence type="ECO:0000256" key="2">
    <source>
        <dbReference type="ARBA" id="ARBA00010992"/>
    </source>
</evidence>
<comment type="caution">
    <text evidence="12">The sequence shown here is derived from an EMBL/GenBank/DDBJ whole genome shotgun (WGS) entry which is preliminary data.</text>
</comment>
<keyword evidence="6" id="KW-0769">Symport</keyword>
<keyword evidence="4" id="KW-0762">Sugar transport</keyword>
<feature type="transmembrane region" description="Helical" evidence="10">
    <location>
        <begin position="145"/>
        <end position="165"/>
    </location>
</feature>
<keyword evidence="13" id="KW-1185">Reference proteome</keyword>
<evidence type="ECO:0000313" key="13">
    <source>
        <dbReference type="Proteomes" id="UP000824890"/>
    </source>
</evidence>
<dbReference type="InterPro" id="IPR005828">
    <property type="entry name" value="MFS_sugar_transport-like"/>
</dbReference>
<feature type="transmembrane region" description="Helical" evidence="10">
    <location>
        <begin position="185"/>
        <end position="207"/>
    </location>
</feature>
<evidence type="ECO:0000256" key="9">
    <source>
        <dbReference type="RuleBase" id="RU003346"/>
    </source>
</evidence>
<feature type="transmembrane region" description="Helical" evidence="10">
    <location>
        <begin position="249"/>
        <end position="269"/>
    </location>
</feature>
<dbReference type="InterPro" id="IPR020846">
    <property type="entry name" value="MFS_dom"/>
</dbReference>
<evidence type="ECO:0000256" key="3">
    <source>
        <dbReference type="ARBA" id="ARBA00022448"/>
    </source>
</evidence>
<feature type="domain" description="Major facilitator superfamily (MFS) profile" evidence="11">
    <location>
        <begin position="1"/>
        <end position="273"/>
    </location>
</feature>
<evidence type="ECO:0000256" key="6">
    <source>
        <dbReference type="ARBA" id="ARBA00022847"/>
    </source>
</evidence>
<dbReference type="NCBIfam" id="TIGR00879">
    <property type="entry name" value="SP"/>
    <property type="match status" value="1"/>
</dbReference>
<dbReference type="SUPFAM" id="SSF103473">
    <property type="entry name" value="MFS general substrate transporter"/>
    <property type="match status" value="1"/>
</dbReference>
<name>A0ABQ8BH64_BRANA</name>
<accession>A0ABQ8BH64</accession>
<evidence type="ECO:0000256" key="4">
    <source>
        <dbReference type="ARBA" id="ARBA00022597"/>
    </source>
</evidence>
<dbReference type="Gene3D" id="1.20.1250.20">
    <property type="entry name" value="MFS general substrate transporter like domains"/>
    <property type="match status" value="1"/>
</dbReference>
<feature type="transmembrane region" description="Helical" evidence="10">
    <location>
        <begin position="116"/>
        <end position="138"/>
    </location>
</feature>
<dbReference type="PANTHER" id="PTHR23500">
    <property type="entry name" value="SOLUTE CARRIER FAMILY 2, FACILITATED GLUCOSE TRANSPORTER"/>
    <property type="match status" value="1"/>
</dbReference>
<evidence type="ECO:0000259" key="11">
    <source>
        <dbReference type="PROSITE" id="PS50850"/>
    </source>
</evidence>
<feature type="transmembrane region" description="Helical" evidence="10">
    <location>
        <begin position="79"/>
        <end position="104"/>
    </location>
</feature>
<dbReference type="InterPro" id="IPR005829">
    <property type="entry name" value="Sugar_transporter_CS"/>
</dbReference>
<keyword evidence="7 10" id="KW-1133">Transmembrane helix</keyword>
<evidence type="ECO:0000256" key="7">
    <source>
        <dbReference type="ARBA" id="ARBA00022989"/>
    </source>
</evidence>
<feature type="transmembrane region" description="Helical" evidence="10">
    <location>
        <begin position="219"/>
        <end position="243"/>
    </location>
</feature>
<evidence type="ECO:0000256" key="8">
    <source>
        <dbReference type="ARBA" id="ARBA00023136"/>
    </source>
</evidence>
<dbReference type="PRINTS" id="PR00171">
    <property type="entry name" value="SUGRTRNSPORT"/>
</dbReference>
<dbReference type="InterPro" id="IPR036259">
    <property type="entry name" value="MFS_trans_sf"/>
</dbReference>
<dbReference type="PANTHER" id="PTHR23500:SF584">
    <property type="entry name" value="SUGAR TRANSPORT PROTEIN 10"/>
    <property type="match status" value="1"/>
</dbReference>
<keyword evidence="5 10" id="KW-0812">Transmembrane</keyword>
<dbReference type="PROSITE" id="PS50850">
    <property type="entry name" value="MFS"/>
    <property type="match status" value="1"/>
</dbReference>
<evidence type="ECO:0000256" key="1">
    <source>
        <dbReference type="ARBA" id="ARBA00004141"/>
    </source>
</evidence>
<protein>
    <recommendedName>
        <fullName evidence="11">Major facilitator superfamily (MFS) profile domain-containing protein</fullName>
    </recommendedName>
</protein>
<dbReference type="InterPro" id="IPR044778">
    <property type="entry name" value="MFS_STP/MST-like_plant"/>
</dbReference>
<evidence type="ECO:0000256" key="10">
    <source>
        <dbReference type="SAM" id="Phobius"/>
    </source>
</evidence>
<reference evidence="12 13" key="1">
    <citation type="submission" date="2021-05" db="EMBL/GenBank/DDBJ databases">
        <title>Genome Assembly of Synthetic Allotetraploid Brassica napus Reveals Homoeologous Exchanges between Subgenomes.</title>
        <authorList>
            <person name="Davis J.T."/>
        </authorList>
    </citation>
    <scope>NUCLEOTIDE SEQUENCE [LARGE SCALE GENOMIC DNA]</scope>
    <source>
        <strain evidence="13">cv. Da-Ae</strain>
        <tissue evidence="12">Seedling</tissue>
    </source>
</reference>
<dbReference type="Pfam" id="PF00083">
    <property type="entry name" value="Sugar_tr"/>
    <property type="match status" value="1"/>
</dbReference>
<gene>
    <name evidence="12" type="ORF">HID58_043642</name>
</gene>
<dbReference type="CDD" id="cd17361">
    <property type="entry name" value="MFS_STP"/>
    <property type="match status" value="1"/>
</dbReference>
<sequence>MGLAAVPAILMVIGSFFLPDTPNSMLERGKYEEAKQMLKKVRGTENVDHEFQDIRDACEAAKKVEHPWKNIRQSKYRPALVFCSAIPFFQQITGINVIMFYAPVLFKTLGFGDDAALMSAVITGVVNVLATFVSLYSVDRFGRRFLFLEGGIQMFICQILVGSFIGLKFGTTGTGTLTPATADWILVFICVYVAGFAWSWGPLGWLVPSEICPLEIRPAGQAINVSVNMFFTFLIGQFFLTMLCHMKFGLFYFFAGMVAIMTIFIYFLFPDTRGVPIEEMGRIWKQHWFWKNYIPDDAVIGGHDEN</sequence>
<dbReference type="InterPro" id="IPR003663">
    <property type="entry name" value="Sugar/inositol_transpt"/>
</dbReference>
<comment type="similarity">
    <text evidence="2 9">Belongs to the major facilitator superfamily. Sugar transporter (TC 2.A.1.1) family.</text>
</comment>
<dbReference type="PROSITE" id="PS00216">
    <property type="entry name" value="SUGAR_TRANSPORT_1"/>
    <property type="match status" value="1"/>
</dbReference>
<keyword evidence="3 9" id="KW-0813">Transport</keyword>
<dbReference type="InterPro" id="IPR045262">
    <property type="entry name" value="STP/PLT_plant"/>
</dbReference>
<evidence type="ECO:0000313" key="12">
    <source>
        <dbReference type="EMBL" id="KAH0904139.1"/>
    </source>
</evidence>
<keyword evidence="8 10" id="KW-0472">Membrane</keyword>
<proteinExistence type="inferred from homology"/>
<evidence type="ECO:0000256" key="5">
    <source>
        <dbReference type="ARBA" id="ARBA00022692"/>
    </source>
</evidence>
<comment type="subcellular location">
    <subcellularLocation>
        <location evidence="1">Membrane</location>
        <topology evidence="1">Multi-pass membrane protein</topology>
    </subcellularLocation>
</comment>
<dbReference type="Proteomes" id="UP000824890">
    <property type="component" value="Unassembled WGS sequence"/>
</dbReference>